<dbReference type="Gene3D" id="3.30.1380.20">
    <property type="entry name" value="Trafficking protein particle complex subunit 3"/>
    <property type="match status" value="1"/>
</dbReference>
<keyword evidence="2" id="KW-1185">Reference proteome</keyword>
<evidence type="ECO:0000313" key="1">
    <source>
        <dbReference type="EMBL" id="TXL62536.1"/>
    </source>
</evidence>
<dbReference type="SUPFAM" id="SSF111126">
    <property type="entry name" value="Ligand-binding domain in the NO signalling and Golgi transport"/>
    <property type="match status" value="1"/>
</dbReference>
<reference evidence="1 2" key="1">
    <citation type="submission" date="2019-06" db="EMBL/GenBank/DDBJ databases">
        <title>Cerasibacillus sp. nov., isolated from maize field.</title>
        <authorList>
            <person name="Lin S.-Y."/>
            <person name="Tsai C.-F."/>
            <person name="Young C.-C."/>
        </authorList>
    </citation>
    <scope>NUCLEOTIDE SEQUENCE [LARGE SCALE GENOMIC DNA]</scope>
    <source>
        <strain evidence="1 2">CC-CFT480</strain>
    </source>
</reference>
<dbReference type="AlphaFoldDB" id="A0A5C8NMZ9"/>
<name>A0A5C8NMZ9_9BACI</name>
<protein>
    <submittedName>
        <fullName evidence="1">DUF2507 domain-containing protein</fullName>
    </submittedName>
</protein>
<comment type="caution">
    <text evidence="1">The sequence shown here is derived from an EMBL/GenBank/DDBJ whole genome shotgun (WGS) entry which is preliminary data.</text>
</comment>
<gene>
    <name evidence="1" type="ORF">FHP05_12075</name>
</gene>
<dbReference type="InterPro" id="IPR019642">
    <property type="entry name" value="DUF2507"/>
</dbReference>
<organism evidence="1 2">
    <name type="scientific">Cerasibacillus terrae</name>
    <dbReference type="NCBI Taxonomy" id="2498845"/>
    <lineage>
        <taxon>Bacteria</taxon>
        <taxon>Bacillati</taxon>
        <taxon>Bacillota</taxon>
        <taxon>Bacilli</taxon>
        <taxon>Bacillales</taxon>
        <taxon>Bacillaceae</taxon>
        <taxon>Cerasibacillus</taxon>
    </lineage>
</organism>
<sequence>MKEKEKLSISSLENLHTNGAGYDVLRYIGLPDLLGREKDTILYFMGRKLARNFAINTLGDVIYFFEQMGWGKLELIKEKRNQLIFYLLADSVVQRLQTTIKVDFLIEAGFLAEAILILKEINCECFIKVHKRIGQVELKVIYTD</sequence>
<evidence type="ECO:0000313" key="2">
    <source>
        <dbReference type="Proteomes" id="UP000321574"/>
    </source>
</evidence>
<dbReference type="OrthoDB" id="2965348at2"/>
<dbReference type="InterPro" id="IPR024096">
    <property type="entry name" value="NO_sig/Golgi_transp_ligand-bd"/>
</dbReference>
<dbReference type="EMBL" id="VDUW01000009">
    <property type="protein sequence ID" value="TXL62536.1"/>
    <property type="molecule type" value="Genomic_DNA"/>
</dbReference>
<dbReference type="Proteomes" id="UP000321574">
    <property type="component" value="Unassembled WGS sequence"/>
</dbReference>
<proteinExistence type="predicted"/>
<dbReference type="RefSeq" id="WP_147668590.1">
    <property type="nucleotide sequence ID" value="NZ_VDUW01000009.1"/>
</dbReference>
<accession>A0A5C8NMZ9</accession>
<dbReference type="Pfam" id="PF10702">
    <property type="entry name" value="DUF2507"/>
    <property type="match status" value="1"/>
</dbReference>